<dbReference type="SUPFAM" id="SSF48371">
    <property type="entry name" value="ARM repeat"/>
    <property type="match status" value="1"/>
</dbReference>
<dbReference type="OrthoDB" id="138at10239"/>
<dbReference type="InterPro" id="IPR016024">
    <property type="entry name" value="ARM-type_fold"/>
</dbReference>
<dbReference type="GeneID" id="16187390"/>
<dbReference type="RefSeq" id="YP_008059871.1">
    <property type="nucleotide sequence ID" value="NC_021332.1"/>
</dbReference>
<dbReference type="PANTHER" id="PTHR37813">
    <property type="entry name" value="FELS-2 PROPHAGE PROTEIN"/>
    <property type="match status" value="1"/>
</dbReference>
<dbReference type="Gene3D" id="1.20.120.20">
    <property type="entry name" value="Apolipoprotein"/>
    <property type="match status" value="1"/>
</dbReference>
<feature type="transmembrane region" description="Helical" evidence="1">
    <location>
        <begin position="613"/>
        <end position="633"/>
    </location>
</feature>
<keyword evidence="1" id="KW-1133">Transmembrane helix</keyword>
<keyword evidence="3" id="KW-1185">Reference proteome</keyword>
<keyword evidence="1" id="KW-0472">Membrane</keyword>
<sequence length="952" mass="102401">MANIRDFQNNVRKAQRLAKTAVPNEIETDVKADISRFQRALQRAKAMAQKWREHNVKIDGNNSPLKRAITSARTMLATLHTKTVKVNFDTRGMTKAQILTKALNKSLTEYGEKMDALASKIRTFGTIFAQQVKGLMIASIQALIPVIAGLVPAIMAVLNSVGVLGGGVLGLAGAFSIAGAGAVAFGSMAISAIKMLKDGTLQVTKETQAYQSALNGVKTTWQDIIKQNQAQIFNTLANGLNTIKTALIALKPFISGVAQSMEQASQKVLKWAQNSQTAQKFFNMMNTTGVKTFDALLSAAGRFGDGLVNVFTQLAPLFLWVANGLDSLGQKFQNWANSVAGQNAIQAFIEYTKTNLPKLGQIFGNVFSGIGNLMIAFGQNSSNIFDWLVKLTSQFRAWSEQVGQSQGFKDFISYVQENGPTIMQLIGNIVKALVAFGTAMAPIASKLLDFITNLAGFIAKLFETHPAVAQIIGVMGILGGVFWALMAPIAAVSSVLSNVFSMTLLNVVKRILDLTRITGLVSKAFGLLAGAFTSVSWPVLAVIAVIGAFIGILVYLWKTNENFRKTITESWNGIKTAVSGAIQGVVDWLTQLWGKIQSTLQPIMPILQMLGQIFMQVLGVLVIGIITNVMNIIQGLWTLITIAFQAIGTVISVAVQIIVGLFTALIQLLTGDFSGAWETIKTTVTNVLDTIWQYMQSVWESIIGFLTGVMNRTLSMFGTSWSQIWSTITNFVSSIWNTVTSWFSRVASSVAEKMGQALNFIITKGSEWVSNIWNTVTSFASKVADGFKRVVSNVGDGMSDALGKIKSFFGDFLNAGAELIGKVAEGVANAAHRVVSAVGDAISSAWDSVTSFVSGHGGGSGLGKGLAVSQAKVIATDFGSAFNKELSSTLTDSIVDPVSTSIDRHMTGDVQHSLKENNRPIVNVTIRNEGDLDLIKSRIDDIDAIDGSFNLL</sequence>
<dbReference type="KEGG" id="vg:16187390"/>
<feature type="transmembrane region" description="Helical" evidence="1">
    <location>
        <begin position="135"/>
        <end position="158"/>
    </location>
</feature>
<feature type="transmembrane region" description="Helical" evidence="1">
    <location>
        <begin position="164"/>
        <end position="185"/>
    </location>
</feature>
<evidence type="ECO:0000256" key="1">
    <source>
        <dbReference type="SAM" id="Phobius"/>
    </source>
</evidence>
<organism evidence="2 3">
    <name type="scientific">Staphylococcus phage StauST398-3</name>
    <dbReference type="NCBI Taxonomy" id="1195071"/>
    <lineage>
        <taxon>Viruses</taxon>
        <taxon>Duplodnaviria</taxon>
        <taxon>Heunggongvirae</taxon>
        <taxon>Uroviricota</taxon>
        <taxon>Caudoviricetes</taxon>
        <taxon>Azeredovirinae</taxon>
        <taxon>Phietavirus</taxon>
        <taxon>Phietavirus StauST3983</taxon>
    </lineage>
</organism>
<feature type="transmembrane region" description="Helical" evidence="1">
    <location>
        <begin position="639"/>
        <end position="666"/>
    </location>
</feature>
<reference evidence="2 3" key="1">
    <citation type="submission" date="2013-04" db="EMBL/GenBank/DDBJ databases">
        <title>Bacteriophage encoded immune escape in Staphylococcus aureus CC398.</title>
        <authorList>
            <person name="van der Mee-Marquet N."/>
            <person name="Valentin A.-S."/>
            <person name="Corvaglia A.-R."/>
            <person name="Bertrand X."/>
            <person name="Girard M."/>
            <person name="Kluytmans J."/>
            <person name="Donnio P.-Y."/>
            <person name="Quentin R."/>
            <person name="Schrenzel J."/>
            <person name="Francois P."/>
        </authorList>
    </citation>
    <scope>NUCLEOTIDE SEQUENCE [LARGE SCALE GENOMIC DNA]</scope>
</reference>
<proteinExistence type="predicted"/>
<dbReference type="PANTHER" id="PTHR37813:SF1">
    <property type="entry name" value="FELS-2 PROPHAGE PROTEIN"/>
    <property type="match status" value="1"/>
</dbReference>
<accession>M9NRJ5</accession>
<protein>
    <recommendedName>
        <fullName evidence="4">Tape measure protein</fullName>
    </recommendedName>
</protein>
<gene>
    <name evidence="2" type="ORF">StauST398-3_0055</name>
</gene>
<name>M9NRJ5_9CAUD</name>
<evidence type="ECO:0000313" key="3">
    <source>
        <dbReference type="Proteomes" id="UP000013500"/>
    </source>
</evidence>
<feature type="transmembrane region" description="Helical" evidence="1">
    <location>
        <begin position="468"/>
        <end position="493"/>
    </location>
</feature>
<dbReference type="Proteomes" id="UP000013500">
    <property type="component" value="Segment"/>
</dbReference>
<evidence type="ECO:0008006" key="4">
    <source>
        <dbReference type="Google" id="ProtNLM"/>
    </source>
</evidence>
<feature type="transmembrane region" description="Helical" evidence="1">
    <location>
        <begin position="539"/>
        <end position="557"/>
    </location>
</feature>
<keyword evidence="1" id="KW-0812">Transmembrane</keyword>
<dbReference type="EMBL" id="JQ973847">
    <property type="protein sequence ID" value="AFN39855.1"/>
    <property type="molecule type" value="Genomic_DNA"/>
</dbReference>
<evidence type="ECO:0000313" key="2">
    <source>
        <dbReference type="EMBL" id="AFN39855.1"/>
    </source>
</evidence>